<reference evidence="2" key="1">
    <citation type="submission" date="2018-01" db="EMBL/GenBank/DDBJ databases">
        <title>An insight into the sialome of Amazonian anophelines.</title>
        <authorList>
            <person name="Ribeiro J.M."/>
            <person name="Scarpassa V."/>
            <person name="Calvo E."/>
        </authorList>
    </citation>
    <scope>NUCLEOTIDE SEQUENCE</scope>
</reference>
<keyword evidence="1" id="KW-0812">Transmembrane</keyword>
<evidence type="ECO:0000256" key="1">
    <source>
        <dbReference type="SAM" id="Phobius"/>
    </source>
</evidence>
<sequence length="74" mass="8386">MYFWKCGEAVVRCLALLVCPLISIRLCCMCIMQSGFITRFRFVLLSIKCFKFGLRRWGEHSCDVSLPSTATAAS</sequence>
<organism evidence="2">
    <name type="scientific">Anopheles darlingi</name>
    <name type="common">Mosquito</name>
    <dbReference type="NCBI Taxonomy" id="43151"/>
    <lineage>
        <taxon>Eukaryota</taxon>
        <taxon>Metazoa</taxon>
        <taxon>Ecdysozoa</taxon>
        <taxon>Arthropoda</taxon>
        <taxon>Hexapoda</taxon>
        <taxon>Insecta</taxon>
        <taxon>Pterygota</taxon>
        <taxon>Neoptera</taxon>
        <taxon>Endopterygota</taxon>
        <taxon>Diptera</taxon>
        <taxon>Nematocera</taxon>
        <taxon>Culicoidea</taxon>
        <taxon>Culicidae</taxon>
        <taxon>Anophelinae</taxon>
        <taxon>Anopheles</taxon>
    </lineage>
</organism>
<keyword evidence="1" id="KW-1133">Transmembrane helix</keyword>
<keyword evidence="1" id="KW-0472">Membrane</keyword>
<evidence type="ECO:0000313" key="2">
    <source>
        <dbReference type="EMBL" id="MBW76528.1"/>
    </source>
</evidence>
<dbReference type="EMBL" id="GGFL01012350">
    <property type="protein sequence ID" value="MBW76528.1"/>
    <property type="molecule type" value="Transcribed_RNA"/>
</dbReference>
<name>A0A2M4DHA8_ANODA</name>
<accession>A0A2M4DHA8</accession>
<dbReference type="AlphaFoldDB" id="A0A2M4DHA8"/>
<proteinExistence type="predicted"/>
<protein>
    <submittedName>
        <fullName evidence="2">Putative secreted protein</fullName>
    </submittedName>
</protein>
<feature type="transmembrane region" description="Helical" evidence="1">
    <location>
        <begin position="14"/>
        <end position="32"/>
    </location>
</feature>